<evidence type="ECO:0000313" key="1">
    <source>
        <dbReference type="EMBL" id="ADI13424.1"/>
    </source>
</evidence>
<gene>
    <name evidence="1" type="ordered locus">Trad_0284</name>
</gene>
<dbReference type="EMBL" id="CP002049">
    <property type="protein sequence ID" value="ADI13424.1"/>
    <property type="molecule type" value="Genomic_DNA"/>
</dbReference>
<dbReference type="GO" id="GO:0003913">
    <property type="term" value="F:DNA photolyase activity"/>
    <property type="evidence" value="ECO:0007669"/>
    <property type="project" value="TreeGrafter"/>
</dbReference>
<dbReference type="STRING" id="649638.Trad_0284"/>
<dbReference type="Gene3D" id="3.80.30.30">
    <property type="match status" value="1"/>
</dbReference>
<dbReference type="NCBIfam" id="TIGR03886">
    <property type="entry name" value="lyase_spl_fam"/>
    <property type="match status" value="1"/>
</dbReference>
<proteinExistence type="predicted"/>
<dbReference type="KEGG" id="tra:Trad_0284"/>
<sequence>MLRVSRIFLEREALAYPRAHDHDILARFPDAERVEVASHWNIPGLHGNEGLVRDWVRVKRTVLVLGVRKTFPVRPNGRSADFIAPGFASGCAMACAYCYVPRRKGFANPISTFVNLEAIHRAVGRHAAKQGPKKPAQTDPAAWVYDIGENSDVSVDALVSDNVRDTVAFFRTLPGAKASFATKYVNRALLSYDPQGRTRVRFSLMPQRVAKTVDVRTSPVGERIGAINDFVAAGYEVHLNFSPVILYEGWRRDYAELFEQLDDVLSDEAKAQLKAEVIFLTHNALLHEVNLGWHPKAEALLWTPETQEAKTSQMGGENVRYRHGFKGKQVAALRDLLARKMPYCAVRYAF</sequence>
<reference evidence="2" key="1">
    <citation type="submission" date="2010-05" db="EMBL/GenBank/DDBJ databases">
        <title>The complete genome of Truepera radiovictris DSM 17093.</title>
        <authorList>
            <consortium name="US DOE Joint Genome Institute (JGI-PGF)"/>
            <person name="Lucas S."/>
            <person name="Copeland A."/>
            <person name="Lapidus A."/>
            <person name="Glavina del Rio T."/>
            <person name="Dalin E."/>
            <person name="Tice H."/>
            <person name="Bruce D."/>
            <person name="Goodwin L."/>
            <person name="Pitluck S."/>
            <person name="Kyrpides N."/>
            <person name="Mavromatis K."/>
            <person name="Ovchinnikova G."/>
            <person name="Munk A.C."/>
            <person name="Detter J.C."/>
            <person name="Han C."/>
            <person name="Tapia R."/>
            <person name="Land M."/>
            <person name="Hauser L."/>
            <person name="Markowitz V."/>
            <person name="Cheng J.-F."/>
            <person name="Hugenholtz P."/>
            <person name="Woyke T."/>
            <person name="Wu D."/>
            <person name="Tindall B."/>
            <person name="Pomrenke H.G."/>
            <person name="Brambilla E."/>
            <person name="Klenk H.-P."/>
            <person name="Eisen J.A."/>
        </authorList>
    </citation>
    <scope>NUCLEOTIDE SEQUENCE [LARGE SCALE GENOMIC DNA]</scope>
    <source>
        <strain evidence="2">DSM 17093 / CIP 108686 / LMG 22925 / RQ-24</strain>
    </source>
</reference>
<dbReference type="GO" id="GO:0042601">
    <property type="term" value="C:endospore-forming forespore"/>
    <property type="evidence" value="ECO:0007669"/>
    <property type="project" value="TreeGrafter"/>
</dbReference>
<evidence type="ECO:0000313" key="2">
    <source>
        <dbReference type="Proteomes" id="UP000000379"/>
    </source>
</evidence>
<dbReference type="PANTHER" id="PTHR37822">
    <property type="entry name" value="SPORE PHOTOPRODUCT LYASE-RELATED"/>
    <property type="match status" value="1"/>
</dbReference>
<name>D7CR24_TRURR</name>
<dbReference type="InterPro" id="IPR023805">
    <property type="entry name" value="Uncharacterised_Spl-rel"/>
</dbReference>
<dbReference type="eggNOG" id="COG1533">
    <property type="taxonomic scope" value="Bacteria"/>
</dbReference>
<protein>
    <submittedName>
        <fullName evidence="1">Radical SAM domain-containing protein</fullName>
    </submittedName>
</protein>
<keyword evidence="2" id="KW-1185">Reference proteome</keyword>
<dbReference type="AlphaFoldDB" id="D7CR24"/>
<dbReference type="PANTHER" id="PTHR37822:SF2">
    <property type="entry name" value="SPORE PHOTOPRODUCT LYASE"/>
    <property type="match status" value="1"/>
</dbReference>
<dbReference type="InterPro" id="IPR049539">
    <property type="entry name" value="SPL"/>
</dbReference>
<dbReference type="HOGENOM" id="CLU_792119_0_0_0"/>
<dbReference type="Proteomes" id="UP000000379">
    <property type="component" value="Chromosome"/>
</dbReference>
<dbReference type="Gene3D" id="3.40.50.12110">
    <property type="match status" value="1"/>
</dbReference>
<reference evidence="1 2" key="2">
    <citation type="journal article" date="2011" name="Stand. Genomic Sci.">
        <title>Complete genome sequence of Truepera radiovictrix type strain (RQ-24).</title>
        <authorList>
            <person name="Ivanova N."/>
            <person name="Rohde C."/>
            <person name="Munk C."/>
            <person name="Nolan M."/>
            <person name="Lucas S."/>
            <person name="Del Rio T.G."/>
            <person name="Tice H."/>
            <person name="Deshpande S."/>
            <person name="Cheng J.F."/>
            <person name="Tapia R."/>
            <person name="Han C."/>
            <person name="Goodwin L."/>
            <person name="Pitluck S."/>
            <person name="Liolios K."/>
            <person name="Mavromatis K."/>
            <person name="Mikhailova N."/>
            <person name="Pati A."/>
            <person name="Chen A."/>
            <person name="Palaniappan K."/>
            <person name="Land M."/>
            <person name="Hauser L."/>
            <person name="Chang Y.J."/>
            <person name="Jeffries C.D."/>
            <person name="Brambilla E."/>
            <person name="Rohde M."/>
            <person name="Goker M."/>
            <person name="Tindall B.J."/>
            <person name="Woyke T."/>
            <person name="Bristow J."/>
            <person name="Eisen J.A."/>
            <person name="Markowitz V."/>
            <person name="Hugenholtz P."/>
            <person name="Kyrpides N.C."/>
            <person name="Klenk H.P."/>
            <person name="Lapidus A."/>
        </authorList>
    </citation>
    <scope>NUCLEOTIDE SEQUENCE [LARGE SCALE GENOMIC DNA]</scope>
    <source>
        <strain evidence="2">DSM 17093 / CIP 108686 / LMG 22925 / RQ-24</strain>
    </source>
</reference>
<dbReference type="Pfam" id="PF20903">
    <property type="entry name" value="SPL"/>
    <property type="match status" value="1"/>
</dbReference>
<organism evidence="1 2">
    <name type="scientific">Truepera radiovictrix (strain DSM 17093 / CIP 108686 / LMG 22925 / RQ-24)</name>
    <dbReference type="NCBI Taxonomy" id="649638"/>
    <lineage>
        <taxon>Bacteria</taxon>
        <taxon>Thermotogati</taxon>
        <taxon>Deinococcota</taxon>
        <taxon>Deinococci</taxon>
        <taxon>Trueperales</taxon>
        <taxon>Trueperaceae</taxon>
        <taxon>Truepera</taxon>
    </lineage>
</organism>
<dbReference type="RefSeq" id="WP_013176804.1">
    <property type="nucleotide sequence ID" value="NC_014221.1"/>
</dbReference>
<accession>D7CR24</accession>
<dbReference type="GO" id="GO:0051539">
    <property type="term" value="F:4 iron, 4 sulfur cluster binding"/>
    <property type="evidence" value="ECO:0007669"/>
    <property type="project" value="TreeGrafter"/>
</dbReference>
<dbReference type="GO" id="GO:1904047">
    <property type="term" value="F:S-adenosyl-L-methionine binding"/>
    <property type="evidence" value="ECO:0007669"/>
    <property type="project" value="TreeGrafter"/>
</dbReference>
<dbReference type="OrthoDB" id="368646at2"/>